<comment type="caution">
    <text evidence="4">The sequence shown here is derived from an EMBL/GenBank/DDBJ whole genome shotgun (WGS) entry which is preliminary data.</text>
</comment>
<sequence>MTSAGSPEGEVLMVLPEGLALSKGERAALRRLSPRLGLPDEAPPPSWESDAVLLLKRHLLRRSGGREIRRTTEGKPFIDGQPFFWSLSHDPSLVCAAVAPTAVGIDVEPVAPVTDAAMAALCRVVPQRWARWVMGASEGRARALRFARAWTTAEAALKAMGVGFSHDGVELAGWGGEWLSRGRIVNGCMISVVTRGALLLRWRFVSRTPSGRVGLFSEERGA</sequence>
<feature type="domain" description="4'-phosphopantetheinyl transferase" evidence="3">
    <location>
        <begin position="102"/>
        <end position="165"/>
    </location>
</feature>
<dbReference type="GO" id="GO:0000287">
    <property type="term" value="F:magnesium ion binding"/>
    <property type="evidence" value="ECO:0007669"/>
    <property type="project" value="InterPro"/>
</dbReference>
<name>A0A4S4G278_9ACTN</name>
<dbReference type="GO" id="GO:0005829">
    <property type="term" value="C:cytosol"/>
    <property type="evidence" value="ECO:0007669"/>
    <property type="project" value="TreeGrafter"/>
</dbReference>
<evidence type="ECO:0000256" key="2">
    <source>
        <dbReference type="ARBA" id="ARBA00022679"/>
    </source>
</evidence>
<dbReference type="PANTHER" id="PTHR12215">
    <property type="entry name" value="PHOSPHOPANTETHEINE TRANSFERASE"/>
    <property type="match status" value="1"/>
</dbReference>
<dbReference type="InterPro" id="IPR050559">
    <property type="entry name" value="P-Pant_transferase_sf"/>
</dbReference>
<evidence type="ECO:0000256" key="1">
    <source>
        <dbReference type="ARBA" id="ARBA00010990"/>
    </source>
</evidence>
<dbReference type="GO" id="GO:0008897">
    <property type="term" value="F:holo-[acyl-carrier-protein] synthase activity"/>
    <property type="evidence" value="ECO:0007669"/>
    <property type="project" value="InterPro"/>
</dbReference>
<dbReference type="SUPFAM" id="SSF56214">
    <property type="entry name" value="4'-phosphopantetheinyl transferase"/>
    <property type="match status" value="2"/>
</dbReference>
<organism evidence="4 5">
    <name type="scientific">Adlercreutzia caecimuris</name>
    <dbReference type="NCBI Taxonomy" id="671266"/>
    <lineage>
        <taxon>Bacteria</taxon>
        <taxon>Bacillati</taxon>
        <taxon>Actinomycetota</taxon>
        <taxon>Coriobacteriia</taxon>
        <taxon>Eggerthellales</taxon>
        <taxon>Eggerthellaceae</taxon>
        <taxon>Adlercreutzia</taxon>
    </lineage>
</organism>
<dbReference type="Proteomes" id="UP000308978">
    <property type="component" value="Unassembled WGS sequence"/>
</dbReference>
<keyword evidence="2 4" id="KW-0808">Transferase</keyword>
<accession>A0A4S4G278</accession>
<dbReference type="PANTHER" id="PTHR12215:SF10">
    <property type="entry name" value="L-AMINOADIPATE-SEMIALDEHYDE DEHYDROGENASE-PHOSPHOPANTETHEINYL TRANSFERASE"/>
    <property type="match status" value="1"/>
</dbReference>
<comment type="similarity">
    <text evidence="1">Belongs to the P-Pant transferase superfamily. Gsp/Sfp/HetI/AcpT family.</text>
</comment>
<dbReference type="Gene3D" id="3.90.470.20">
    <property type="entry name" value="4'-phosphopantetheinyl transferase domain"/>
    <property type="match status" value="1"/>
</dbReference>
<dbReference type="EMBL" id="SSTJ01000011">
    <property type="protein sequence ID" value="THG36791.1"/>
    <property type="molecule type" value="Genomic_DNA"/>
</dbReference>
<evidence type="ECO:0000313" key="4">
    <source>
        <dbReference type="EMBL" id="THG36791.1"/>
    </source>
</evidence>
<reference evidence="4 5" key="1">
    <citation type="submission" date="2019-04" db="EMBL/GenBank/DDBJ databases">
        <title>Microbes associate with the intestines of laboratory mice.</title>
        <authorList>
            <person name="Navarre W."/>
            <person name="Wong E."/>
            <person name="Huang K.C."/>
            <person name="Tropini C."/>
            <person name="Ng K."/>
            <person name="Yu B."/>
        </authorList>
    </citation>
    <scope>NUCLEOTIDE SEQUENCE [LARGE SCALE GENOMIC DNA]</scope>
    <source>
        <strain evidence="4 5">NM80_B27</strain>
    </source>
</reference>
<gene>
    <name evidence="4" type="ORF">E5986_08655</name>
</gene>
<evidence type="ECO:0000313" key="5">
    <source>
        <dbReference type="Proteomes" id="UP000308978"/>
    </source>
</evidence>
<dbReference type="AlphaFoldDB" id="A0A4S4G278"/>
<dbReference type="InterPro" id="IPR008278">
    <property type="entry name" value="4-PPantetheinyl_Trfase_dom"/>
</dbReference>
<evidence type="ECO:0000259" key="3">
    <source>
        <dbReference type="Pfam" id="PF01648"/>
    </source>
</evidence>
<dbReference type="InterPro" id="IPR037143">
    <property type="entry name" value="4-PPantetheinyl_Trfase_dom_sf"/>
</dbReference>
<dbReference type="Pfam" id="PF01648">
    <property type="entry name" value="ACPS"/>
    <property type="match status" value="1"/>
</dbReference>
<proteinExistence type="inferred from homology"/>
<protein>
    <submittedName>
        <fullName evidence="4">4'-phosphopantetheinyl transferase superfamily protein</fullName>
    </submittedName>
</protein>
<dbReference type="GO" id="GO:0019878">
    <property type="term" value="P:lysine biosynthetic process via aminoadipic acid"/>
    <property type="evidence" value="ECO:0007669"/>
    <property type="project" value="TreeGrafter"/>
</dbReference>